<evidence type="ECO:0000256" key="1">
    <source>
        <dbReference type="ARBA" id="ARBA00004496"/>
    </source>
</evidence>
<dbReference type="Proteomes" id="UP000000267">
    <property type="component" value="Unassembled WGS sequence"/>
</dbReference>
<evidence type="ECO:0000256" key="8">
    <source>
        <dbReference type="SAM" id="MobiDB-lite"/>
    </source>
</evidence>
<dbReference type="OMA" id="QFYSVIT"/>
<evidence type="ECO:0000256" key="5">
    <source>
        <dbReference type="ARBA" id="ARBA00022553"/>
    </source>
</evidence>
<feature type="compositionally biased region" description="Low complexity" evidence="8">
    <location>
        <begin position="228"/>
        <end position="239"/>
    </location>
</feature>
<dbReference type="Gene3D" id="1.25.40.180">
    <property type="match status" value="1"/>
</dbReference>
<dbReference type="GeneID" id="5544296"/>
<comment type="similarity">
    <text evidence="2">Belongs to the eukaryotic initiation factor 4G family.</text>
</comment>
<feature type="compositionally biased region" description="Acidic residues" evidence="8">
    <location>
        <begin position="240"/>
        <end position="253"/>
    </location>
</feature>
<feature type="domain" description="MIF4G" evidence="9">
    <location>
        <begin position="497"/>
        <end position="740"/>
    </location>
</feature>
<evidence type="ECO:0000313" key="11">
    <source>
        <dbReference type="Proteomes" id="UP000000267"/>
    </source>
</evidence>
<dbReference type="InterPro" id="IPR022745">
    <property type="entry name" value="eIF4G1_eIF4E-bd"/>
</dbReference>
<dbReference type="OrthoDB" id="514777at2759"/>
<sequence>MTEEQQQQQQQPTNVEGQQQNSVDSTKHQNNVKHYNNGSRYNNGGKYNNGNGKNYNKFYRNGMPPNVAPGAQWQGYYPGQPMYYAPPLQKQQQQQQQHSNEIPAPSSPTKKIEITTKTGQHLDLETLRQEHQHKDITKKDEEPSEQVPKETASSEDDDSEKVSEAEKTRRLFLEQIRLRKLALEKKKQEEEDAQNPSTPAAAATSDESESQEKPLTFTEKLKLKKLQAEQAATSTSEESQSTEETNEAQENTEEEKPKEEVSNETEAETETEPETNEASAEVSGSSEEQPAKVDDESDTRMKMTDFLAILEKSKPIEDIYSFSYPAPIVGPDAKYKKQTVKYTYGPAFLLQFKEQVNIKPDTEWASTTTAKIVIPPGMARSNKPKDGKFGMGSRMNSSRDFSKNGSMRSMDGRSNSRTSSKRRSRRGDDRRSNRSYTSRKDREEERQSERMEEKPKEEVAPLVPSANRWVPKSRLKKTEKKFAPDGVTELLEKAEAQSKMKSLLNKLTLEKFDTISSEILAIANQSKWETNGETLNIVIEELFRKACDEPHWSSMYAQLCGKLVKDLDAEIKDETNEGKIGPKLVLHYLFVRCHTEFEKGWTDKLPTNEDGTPLEVEMMSEEYYQAATAKRRGLGLVRFIGFLYRLNLLTGKMMFECFRRLMKDLNDNPSEDVLESVIELLTTVGERFETDSITAGSSTLDGSVLLDSLFQLIQHVIDGGSVISRIKFKLIEIQELREKNWDSLKKDEGPKTISQIHEEERQRQLKEMSKNSRSSSKRNMSGMGTRNSSRRDLPSVSKDNFITTRSMSGRHSQRTPTKEEPKQPQMAASNMFSALMGSDDEDE</sequence>
<gene>
    <name evidence="10" type="ORF">Kpol_1026p25</name>
</gene>
<dbReference type="Pfam" id="PF12152">
    <property type="entry name" value="eIF_4G1"/>
    <property type="match status" value="1"/>
</dbReference>
<dbReference type="GO" id="GO:0016281">
    <property type="term" value="C:eukaryotic translation initiation factor 4F complex"/>
    <property type="evidence" value="ECO:0007669"/>
    <property type="project" value="TreeGrafter"/>
</dbReference>
<comment type="subcellular location">
    <subcellularLocation>
        <location evidence="1">Cytoplasm</location>
    </subcellularLocation>
</comment>
<feature type="compositionally biased region" description="Basic and acidic residues" evidence="8">
    <location>
        <begin position="289"/>
        <end position="300"/>
    </location>
</feature>
<evidence type="ECO:0000259" key="9">
    <source>
        <dbReference type="SMART" id="SM00543"/>
    </source>
</evidence>
<feature type="compositionally biased region" description="Basic and acidic residues" evidence="8">
    <location>
        <begin position="744"/>
        <end position="770"/>
    </location>
</feature>
<evidence type="ECO:0000256" key="7">
    <source>
        <dbReference type="ARBA" id="ARBA00022917"/>
    </source>
</evidence>
<evidence type="ECO:0000256" key="6">
    <source>
        <dbReference type="ARBA" id="ARBA00022884"/>
    </source>
</evidence>
<dbReference type="PhylomeDB" id="A7TNJ4"/>
<feature type="compositionally biased region" description="Low complexity" evidence="8">
    <location>
        <begin position="35"/>
        <end position="62"/>
    </location>
</feature>
<dbReference type="PANTHER" id="PTHR23253">
    <property type="entry name" value="EUKARYOTIC TRANSLATION INITIATION FACTOR 4 GAMMA"/>
    <property type="match status" value="1"/>
</dbReference>
<evidence type="ECO:0000256" key="2">
    <source>
        <dbReference type="ARBA" id="ARBA00005775"/>
    </source>
</evidence>
<protein>
    <recommendedName>
        <fullName evidence="9">MIF4G domain-containing protein</fullName>
    </recommendedName>
</protein>
<dbReference type="GO" id="GO:0010494">
    <property type="term" value="C:cytoplasmic stress granule"/>
    <property type="evidence" value="ECO:0007669"/>
    <property type="project" value="UniProtKB-ARBA"/>
</dbReference>
<proteinExistence type="inferred from homology"/>
<organism evidence="11">
    <name type="scientific">Vanderwaltozyma polyspora (strain ATCC 22028 / DSM 70294 / BCRC 21397 / CBS 2163 / NBRC 10782 / NRRL Y-8283 / UCD 57-17)</name>
    <name type="common">Kluyveromyces polysporus</name>
    <dbReference type="NCBI Taxonomy" id="436907"/>
    <lineage>
        <taxon>Eukaryota</taxon>
        <taxon>Fungi</taxon>
        <taxon>Dikarya</taxon>
        <taxon>Ascomycota</taxon>
        <taxon>Saccharomycotina</taxon>
        <taxon>Saccharomycetes</taxon>
        <taxon>Saccharomycetales</taxon>
        <taxon>Saccharomycetaceae</taxon>
        <taxon>Vanderwaltozyma</taxon>
    </lineage>
</organism>
<dbReference type="SUPFAM" id="SSF101489">
    <property type="entry name" value="Eukaryotic initiation factor 4f subunit eIF4g, eIF4e-binding domain"/>
    <property type="match status" value="1"/>
</dbReference>
<keyword evidence="3" id="KW-0963">Cytoplasm</keyword>
<feature type="compositionally biased region" description="Low complexity" evidence="8">
    <location>
        <begin position="771"/>
        <end position="784"/>
    </location>
</feature>
<feature type="compositionally biased region" description="Acidic residues" evidence="8">
    <location>
        <begin position="262"/>
        <end position="275"/>
    </location>
</feature>
<keyword evidence="4" id="KW-0396">Initiation factor</keyword>
<keyword evidence="5" id="KW-0597">Phosphoprotein</keyword>
<evidence type="ECO:0000256" key="3">
    <source>
        <dbReference type="ARBA" id="ARBA00022490"/>
    </source>
</evidence>
<feature type="compositionally biased region" description="Basic and acidic residues" evidence="8">
    <location>
        <begin position="110"/>
        <end position="141"/>
    </location>
</feature>
<dbReference type="SUPFAM" id="SSF48371">
    <property type="entry name" value="ARM repeat"/>
    <property type="match status" value="1"/>
</dbReference>
<evidence type="ECO:0000256" key="4">
    <source>
        <dbReference type="ARBA" id="ARBA00022540"/>
    </source>
</evidence>
<dbReference type="EMBL" id="DS480431">
    <property type="protein sequence ID" value="EDO16177.1"/>
    <property type="molecule type" value="Genomic_DNA"/>
</dbReference>
<dbReference type="InterPro" id="IPR036211">
    <property type="entry name" value="eIF4G_eIF4E-bd_sf"/>
</dbReference>
<dbReference type="RefSeq" id="XP_001644035.1">
    <property type="nucleotide sequence ID" value="XM_001643985.1"/>
</dbReference>
<evidence type="ECO:0000313" key="10">
    <source>
        <dbReference type="EMBL" id="EDO16177.1"/>
    </source>
</evidence>
<accession>A7TNJ4</accession>
<feature type="region of interest" description="Disordered" evidence="8">
    <location>
        <begin position="1"/>
        <end position="172"/>
    </location>
</feature>
<dbReference type="AlphaFoldDB" id="A7TNJ4"/>
<feature type="compositionally biased region" description="Polar residues" evidence="8">
    <location>
        <begin position="21"/>
        <end position="34"/>
    </location>
</feature>
<feature type="region of interest" description="Disordered" evidence="8">
    <location>
        <begin position="375"/>
        <end position="465"/>
    </location>
</feature>
<dbReference type="FunFam" id="1.25.40.180:FF:000020">
    <property type="entry name" value="Eukaryotic translation initiation factor subunit"/>
    <property type="match status" value="1"/>
</dbReference>
<dbReference type="KEGG" id="vpo:Kpol_1026p25"/>
<keyword evidence="7" id="KW-0648">Protein biosynthesis</keyword>
<dbReference type="Gene3D" id="1.20.970.30">
    <property type="entry name" value="eIF4G, eIF4E-binding domain"/>
    <property type="match status" value="1"/>
</dbReference>
<reference evidence="10 11" key="1">
    <citation type="journal article" date="2007" name="Proc. Natl. Acad. Sci. U.S.A.">
        <title>Independent sorting-out of thousands of duplicated gene pairs in two yeast species descended from a whole-genome duplication.</title>
        <authorList>
            <person name="Scannell D.R."/>
            <person name="Frank A.C."/>
            <person name="Conant G.C."/>
            <person name="Byrne K.P."/>
            <person name="Woolfit M."/>
            <person name="Wolfe K.H."/>
        </authorList>
    </citation>
    <scope>NUCLEOTIDE SEQUENCE [LARGE SCALE GENOMIC DNA]</scope>
    <source>
        <strain evidence="11">ATCC 22028 / DSM 70294 / BCRC 21397 / CBS 2163 / NBRC 10782 / NRRL Y-8283 / UCD 57-17</strain>
    </source>
</reference>
<dbReference type="PANTHER" id="PTHR23253:SF9">
    <property type="entry name" value="EUKARYOTIC TRANSLATION INITIATION FACTOR 4 GAMMA 2"/>
    <property type="match status" value="1"/>
</dbReference>
<keyword evidence="6" id="KW-0694">RNA-binding</keyword>
<dbReference type="STRING" id="436907.A7TNJ4"/>
<feature type="region of interest" description="Disordered" evidence="8">
    <location>
        <begin position="744"/>
        <end position="843"/>
    </location>
</feature>
<dbReference type="GO" id="GO:0003729">
    <property type="term" value="F:mRNA binding"/>
    <property type="evidence" value="ECO:0007669"/>
    <property type="project" value="TreeGrafter"/>
</dbReference>
<dbReference type="FunCoup" id="A7TNJ4">
    <property type="interactions" value="446"/>
</dbReference>
<dbReference type="HOGENOM" id="CLU_006715_1_0_1"/>
<feature type="compositionally biased region" description="Polar residues" evidence="8">
    <location>
        <begin position="394"/>
        <end position="407"/>
    </location>
</feature>
<dbReference type="GO" id="GO:0003743">
    <property type="term" value="F:translation initiation factor activity"/>
    <property type="evidence" value="ECO:0007669"/>
    <property type="project" value="UniProtKB-KW"/>
</dbReference>
<name>A7TNJ4_VANPO</name>
<keyword evidence="11" id="KW-1185">Reference proteome</keyword>
<dbReference type="InParanoid" id="A7TNJ4"/>
<dbReference type="eggNOG" id="KOG0401">
    <property type="taxonomic scope" value="Eukaryota"/>
</dbReference>
<feature type="compositionally biased region" description="Low complexity" evidence="8">
    <location>
        <begin position="1"/>
        <end position="20"/>
    </location>
</feature>
<dbReference type="Pfam" id="PF02854">
    <property type="entry name" value="MIF4G"/>
    <property type="match status" value="1"/>
</dbReference>
<dbReference type="InterPro" id="IPR003890">
    <property type="entry name" value="MIF4G-like_typ-3"/>
</dbReference>
<feature type="compositionally biased region" description="Basic and acidic residues" evidence="8">
    <location>
        <begin position="160"/>
        <end position="172"/>
    </location>
</feature>
<feature type="compositionally biased region" description="Low complexity" evidence="8">
    <location>
        <begin position="276"/>
        <end position="288"/>
    </location>
</feature>
<dbReference type="SMART" id="SM00543">
    <property type="entry name" value="MIF4G"/>
    <property type="match status" value="1"/>
</dbReference>
<feature type="compositionally biased region" description="Polar residues" evidence="8">
    <location>
        <begin position="797"/>
        <end position="810"/>
    </location>
</feature>
<feature type="compositionally biased region" description="Basic and acidic residues" evidence="8">
    <location>
        <begin position="426"/>
        <end position="459"/>
    </location>
</feature>
<feature type="region of interest" description="Disordered" evidence="8">
    <location>
        <begin position="185"/>
        <end position="300"/>
    </location>
</feature>
<dbReference type="InterPro" id="IPR016024">
    <property type="entry name" value="ARM-type_fold"/>
</dbReference>